<feature type="region of interest" description="Disordered" evidence="1">
    <location>
        <begin position="584"/>
        <end position="608"/>
    </location>
</feature>
<dbReference type="RefSeq" id="XP_003333976.1">
    <property type="nucleotide sequence ID" value="XM_003333928.1"/>
</dbReference>
<protein>
    <submittedName>
        <fullName evidence="2">Uncharacterized protein</fullName>
    </submittedName>
</protein>
<evidence type="ECO:0000313" key="3">
    <source>
        <dbReference type="Proteomes" id="UP000008783"/>
    </source>
</evidence>
<dbReference type="KEGG" id="pgr:PGTG_15706"/>
<dbReference type="VEuPathDB" id="FungiDB:PGTG_15706"/>
<feature type="compositionally biased region" description="Basic residues" evidence="1">
    <location>
        <begin position="505"/>
        <end position="516"/>
    </location>
</feature>
<proteinExistence type="predicted"/>
<reference key="1">
    <citation type="submission" date="2007-01" db="EMBL/GenBank/DDBJ databases">
        <title>The Genome Sequence of Puccinia graminis f. sp. tritici Strain CRL 75-36-700-3.</title>
        <authorList>
            <consortium name="The Broad Institute Genome Sequencing Platform"/>
            <person name="Birren B."/>
            <person name="Lander E."/>
            <person name="Galagan J."/>
            <person name="Nusbaum C."/>
            <person name="Devon K."/>
            <person name="Cuomo C."/>
            <person name="Jaffe D."/>
            <person name="Butler J."/>
            <person name="Alvarez P."/>
            <person name="Gnerre S."/>
            <person name="Grabherr M."/>
            <person name="Mauceli E."/>
            <person name="Brockman W."/>
            <person name="Young S."/>
            <person name="LaButti K."/>
            <person name="Sykes S."/>
            <person name="DeCaprio D."/>
            <person name="Crawford M."/>
            <person name="Koehrsen M."/>
            <person name="Engels R."/>
            <person name="Montgomery P."/>
            <person name="Pearson M."/>
            <person name="Howarth C."/>
            <person name="Larson L."/>
            <person name="White J."/>
            <person name="Zeng Q."/>
            <person name="Kodira C."/>
            <person name="Yandava C."/>
            <person name="Alvarado L."/>
            <person name="O'Leary S."/>
            <person name="Szabo L."/>
            <person name="Dean R."/>
            <person name="Schein J."/>
        </authorList>
    </citation>
    <scope>NUCLEOTIDE SEQUENCE</scope>
    <source>
        <strain>CRL 75-36-700-3</strain>
    </source>
</reference>
<dbReference type="HOGENOM" id="CLU_449143_0_0_1"/>
<dbReference type="OMA" id="RIAANYW"/>
<dbReference type="GeneID" id="10547526"/>
<dbReference type="EMBL" id="DS178323">
    <property type="protein sequence ID" value="EFP89557.1"/>
    <property type="molecule type" value="Genomic_DNA"/>
</dbReference>
<organism evidence="2 3">
    <name type="scientific">Puccinia graminis f. sp. tritici (strain CRL 75-36-700-3 / race SCCL)</name>
    <name type="common">Black stem rust fungus</name>
    <dbReference type="NCBI Taxonomy" id="418459"/>
    <lineage>
        <taxon>Eukaryota</taxon>
        <taxon>Fungi</taxon>
        <taxon>Dikarya</taxon>
        <taxon>Basidiomycota</taxon>
        <taxon>Pucciniomycotina</taxon>
        <taxon>Pucciniomycetes</taxon>
        <taxon>Pucciniales</taxon>
        <taxon>Pucciniaceae</taxon>
        <taxon>Puccinia</taxon>
    </lineage>
</organism>
<sequence length="608" mass="67762">MGRPPNSRNIERHPTVTYISYGDSNEFKKRNRCWLASALESLYAVYSPIWLMQPEGRKKDLFSLLMSHFNSRSTWELTKSKSIRSILTRGSNSIFEAARNLHPQSFGYGLFASQDFFMEILLDTKTNSSKVLRKLFLVSEKREFSCANHPGAAPIDNSRSTQECTAIRIWKSMFVDNEINCANLEELISQWTTNGLRGVSGLQCRLSKAQDHTRKKNRKQITAVNSCPLLQELNRLLFVDGEAPAHLYFHIDLAEILNEKDQQDFQSTISCPFKLNISGTVYTLISQGFWGGISLLGESAAKWIASIKRDNPQVKEEGLIPFIGMGLVLNSSYHAAMPIPHDNSRPASDQLNTLAPSVVVSQACVNDEIIATEKEPRNLGACSSSLKIRIRLANKNPNDTTALNAQQLCPITDTQQLVQADVKPKQRRCATIAAGSRSTGHEATLLDSSPNNGSDSLTATVAPVSTAPDPNIKTVRPKKLPASQASNKPPLPTETVPIVEPSKQHPAKRGRPRKTPAMRTSVTFKPAPLNDTDWDRIQARARANWQEHWRIRDLEEATKKMGSCNKHISMDMVVEAKEPVLMEVEDSQPQESPGKGLRSCKRRARAVK</sequence>
<dbReference type="AlphaFoldDB" id="E3KZ32"/>
<evidence type="ECO:0000313" key="2">
    <source>
        <dbReference type="EMBL" id="EFP89557.1"/>
    </source>
</evidence>
<evidence type="ECO:0000256" key="1">
    <source>
        <dbReference type="SAM" id="MobiDB-lite"/>
    </source>
</evidence>
<name>E3KZ32_PUCGT</name>
<accession>E3KZ32</accession>
<keyword evidence="3" id="KW-1185">Reference proteome</keyword>
<gene>
    <name evidence="2" type="ORF">PGTG_15706</name>
</gene>
<feature type="region of interest" description="Disordered" evidence="1">
    <location>
        <begin position="432"/>
        <end position="517"/>
    </location>
</feature>
<feature type="compositionally biased region" description="Basic residues" evidence="1">
    <location>
        <begin position="598"/>
        <end position="608"/>
    </location>
</feature>
<feature type="compositionally biased region" description="Polar residues" evidence="1">
    <location>
        <begin position="446"/>
        <end position="459"/>
    </location>
</feature>
<dbReference type="InParanoid" id="E3KZ32"/>
<dbReference type="OrthoDB" id="10380672at2759"/>
<dbReference type="Proteomes" id="UP000008783">
    <property type="component" value="Unassembled WGS sequence"/>
</dbReference>
<reference evidence="3" key="2">
    <citation type="journal article" date="2011" name="Proc. Natl. Acad. Sci. U.S.A.">
        <title>Obligate biotrophy features unraveled by the genomic analysis of rust fungi.</title>
        <authorList>
            <person name="Duplessis S."/>
            <person name="Cuomo C.A."/>
            <person name="Lin Y.-C."/>
            <person name="Aerts A."/>
            <person name="Tisserant E."/>
            <person name="Veneault-Fourrey C."/>
            <person name="Joly D.L."/>
            <person name="Hacquard S."/>
            <person name="Amselem J."/>
            <person name="Cantarel B.L."/>
            <person name="Chiu R."/>
            <person name="Coutinho P.M."/>
            <person name="Feau N."/>
            <person name="Field M."/>
            <person name="Frey P."/>
            <person name="Gelhaye E."/>
            <person name="Goldberg J."/>
            <person name="Grabherr M.G."/>
            <person name="Kodira C.D."/>
            <person name="Kohler A."/>
            <person name="Kuees U."/>
            <person name="Lindquist E.A."/>
            <person name="Lucas S.M."/>
            <person name="Mago R."/>
            <person name="Mauceli E."/>
            <person name="Morin E."/>
            <person name="Murat C."/>
            <person name="Pangilinan J.L."/>
            <person name="Park R."/>
            <person name="Pearson M."/>
            <person name="Quesneville H."/>
            <person name="Rouhier N."/>
            <person name="Sakthikumar S."/>
            <person name="Salamov A.A."/>
            <person name="Schmutz J."/>
            <person name="Selles B."/>
            <person name="Shapiro H."/>
            <person name="Tanguay P."/>
            <person name="Tuskan G.A."/>
            <person name="Henrissat B."/>
            <person name="Van de Peer Y."/>
            <person name="Rouze P."/>
            <person name="Ellis J.G."/>
            <person name="Dodds P.N."/>
            <person name="Schein J.E."/>
            <person name="Zhong S."/>
            <person name="Hamelin R.C."/>
            <person name="Grigoriev I.V."/>
            <person name="Szabo L.J."/>
            <person name="Martin F."/>
        </authorList>
    </citation>
    <scope>NUCLEOTIDE SEQUENCE [LARGE SCALE GENOMIC DNA]</scope>
    <source>
        <strain evidence="3">CRL 75-36-700-3 / race SCCL</strain>
    </source>
</reference>